<organism evidence="2 3">
    <name type="scientific">Psilocybe cf. subviscida</name>
    <dbReference type="NCBI Taxonomy" id="2480587"/>
    <lineage>
        <taxon>Eukaryota</taxon>
        <taxon>Fungi</taxon>
        <taxon>Dikarya</taxon>
        <taxon>Basidiomycota</taxon>
        <taxon>Agaricomycotina</taxon>
        <taxon>Agaricomycetes</taxon>
        <taxon>Agaricomycetidae</taxon>
        <taxon>Agaricales</taxon>
        <taxon>Agaricineae</taxon>
        <taxon>Strophariaceae</taxon>
        <taxon>Psilocybe</taxon>
    </lineage>
</organism>
<comment type="caution">
    <text evidence="2">The sequence shown here is derived from an EMBL/GenBank/DDBJ whole genome shotgun (WGS) entry which is preliminary data.</text>
</comment>
<accession>A0A8H5AVM7</accession>
<keyword evidence="1" id="KW-0472">Membrane</keyword>
<dbReference type="AlphaFoldDB" id="A0A8H5AVM7"/>
<reference evidence="2 3" key="1">
    <citation type="journal article" date="2020" name="ISME J.">
        <title>Uncovering the hidden diversity of litter-decomposition mechanisms in mushroom-forming fungi.</title>
        <authorList>
            <person name="Floudas D."/>
            <person name="Bentzer J."/>
            <person name="Ahren D."/>
            <person name="Johansson T."/>
            <person name="Persson P."/>
            <person name="Tunlid A."/>
        </authorList>
    </citation>
    <scope>NUCLEOTIDE SEQUENCE [LARGE SCALE GENOMIC DNA]</scope>
    <source>
        <strain evidence="2 3">CBS 101986</strain>
    </source>
</reference>
<feature type="transmembrane region" description="Helical" evidence="1">
    <location>
        <begin position="206"/>
        <end position="226"/>
    </location>
</feature>
<evidence type="ECO:0000313" key="3">
    <source>
        <dbReference type="Proteomes" id="UP000567179"/>
    </source>
</evidence>
<proteinExistence type="predicted"/>
<keyword evidence="3" id="KW-1185">Reference proteome</keyword>
<dbReference type="EMBL" id="JAACJJ010000056">
    <property type="protein sequence ID" value="KAF5311745.1"/>
    <property type="molecule type" value="Genomic_DNA"/>
</dbReference>
<gene>
    <name evidence="2" type="ORF">D9619_003229</name>
</gene>
<evidence type="ECO:0000313" key="2">
    <source>
        <dbReference type="EMBL" id="KAF5311745.1"/>
    </source>
</evidence>
<dbReference type="Proteomes" id="UP000567179">
    <property type="component" value="Unassembled WGS sequence"/>
</dbReference>
<keyword evidence="1" id="KW-1133">Transmembrane helix</keyword>
<name>A0A8H5AVM7_9AGAR</name>
<feature type="transmembrane region" description="Helical" evidence="1">
    <location>
        <begin position="113"/>
        <end position="135"/>
    </location>
</feature>
<feature type="transmembrane region" description="Helical" evidence="1">
    <location>
        <begin position="12"/>
        <end position="35"/>
    </location>
</feature>
<evidence type="ECO:0000256" key="1">
    <source>
        <dbReference type="SAM" id="Phobius"/>
    </source>
</evidence>
<protein>
    <submittedName>
        <fullName evidence="2">Uncharacterized protein</fullName>
    </submittedName>
</protein>
<sequence length="240" mass="25136">MIAGLSKAVSLYLAPALCLTAVILTLLSLLAPSLILHDQVAFLTVVPSTALQGPSSANVDGPTIYLGVIGSCARKNNAAEFNCTVPSVSPAYDVSILPNSAPGQLLSVPPGSAVFIAFSVACMIIFFVTFTLISFSHKMGGKASSMFNSSVLQRISAWIGFFGFLVGLTVFLIVRMWFGKAIQDFNASIIQQGKNGPSLQASSGNAFTMVWVAYAFYAIPIVSSLAKLNVTPNSGKDGDA</sequence>
<feature type="transmembrane region" description="Helical" evidence="1">
    <location>
        <begin position="155"/>
        <end position="178"/>
    </location>
</feature>
<keyword evidence="1" id="KW-0812">Transmembrane</keyword>
<dbReference type="OrthoDB" id="2575000at2759"/>